<name>A0AAV5JWP8_9ROSI</name>
<organism evidence="2 3">
    <name type="scientific">Rubroshorea leprosula</name>
    <dbReference type="NCBI Taxonomy" id="152421"/>
    <lineage>
        <taxon>Eukaryota</taxon>
        <taxon>Viridiplantae</taxon>
        <taxon>Streptophyta</taxon>
        <taxon>Embryophyta</taxon>
        <taxon>Tracheophyta</taxon>
        <taxon>Spermatophyta</taxon>
        <taxon>Magnoliopsida</taxon>
        <taxon>eudicotyledons</taxon>
        <taxon>Gunneridae</taxon>
        <taxon>Pentapetalae</taxon>
        <taxon>rosids</taxon>
        <taxon>malvids</taxon>
        <taxon>Malvales</taxon>
        <taxon>Dipterocarpaceae</taxon>
        <taxon>Rubroshorea</taxon>
    </lineage>
</organism>
<feature type="signal peptide" evidence="1">
    <location>
        <begin position="1"/>
        <end position="16"/>
    </location>
</feature>
<keyword evidence="3" id="KW-1185">Reference proteome</keyword>
<evidence type="ECO:0000313" key="2">
    <source>
        <dbReference type="EMBL" id="GKV17121.1"/>
    </source>
</evidence>
<evidence type="ECO:0000256" key="1">
    <source>
        <dbReference type="SAM" id="SignalP"/>
    </source>
</evidence>
<dbReference type="AlphaFoldDB" id="A0AAV5JWP8"/>
<feature type="chain" id="PRO_5043506864" evidence="1">
    <location>
        <begin position="17"/>
        <end position="47"/>
    </location>
</feature>
<proteinExistence type="predicted"/>
<keyword evidence="1" id="KW-0732">Signal</keyword>
<gene>
    <name evidence="2" type="ORF">SLEP1_g27663</name>
</gene>
<accession>A0AAV5JWP8</accession>
<sequence>MSVDSLVILLQSVAMGSLVGMTEQNCQVWYAAVACGVRPFAPQGPCI</sequence>
<reference evidence="2 3" key="1">
    <citation type="journal article" date="2021" name="Commun. Biol.">
        <title>The genome of Shorea leprosula (Dipterocarpaceae) highlights the ecological relevance of drought in aseasonal tropical rainforests.</title>
        <authorList>
            <person name="Ng K.K.S."/>
            <person name="Kobayashi M.J."/>
            <person name="Fawcett J.A."/>
            <person name="Hatakeyama M."/>
            <person name="Paape T."/>
            <person name="Ng C.H."/>
            <person name="Ang C.C."/>
            <person name="Tnah L.H."/>
            <person name="Lee C.T."/>
            <person name="Nishiyama T."/>
            <person name="Sese J."/>
            <person name="O'Brien M.J."/>
            <person name="Copetti D."/>
            <person name="Mohd Noor M.I."/>
            <person name="Ong R.C."/>
            <person name="Putra M."/>
            <person name="Sireger I.Z."/>
            <person name="Indrioko S."/>
            <person name="Kosugi Y."/>
            <person name="Izuno A."/>
            <person name="Isagi Y."/>
            <person name="Lee S.L."/>
            <person name="Shimizu K.K."/>
        </authorList>
    </citation>
    <scope>NUCLEOTIDE SEQUENCE [LARGE SCALE GENOMIC DNA]</scope>
    <source>
        <strain evidence="2">214</strain>
    </source>
</reference>
<evidence type="ECO:0000313" key="3">
    <source>
        <dbReference type="Proteomes" id="UP001054252"/>
    </source>
</evidence>
<protein>
    <submittedName>
        <fullName evidence="2">Uncharacterized protein</fullName>
    </submittedName>
</protein>
<dbReference type="EMBL" id="BPVZ01000047">
    <property type="protein sequence ID" value="GKV17121.1"/>
    <property type="molecule type" value="Genomic_DNA"/>
</dbReference>
<dbReference type="Proteomes" id="UP001054252">
    <property type="component" value="Unassembled WGS sequence"/>
</dbReference>
<comment type="caution">
    <text evidence="2">The sequence shown here is derived from an EMBL/GenBank/DDBJ whole genome shotgun (WGS) entry which is preliminary data.</text>
</comment>